<dbReference type="KEGG" id="kbi:30206073"/>
<evidence type="ECO:0000313" key="3">
    <source>
        <dbReference type="EMBL" id="WVW80987.1"/>
    </source>
</evidence>
<name>A0A1B9GGQ9_9TREE</name>
<feature type="region of interest" description="Disordered" evidence="1">
    <location>
        <begin position="44"/>
        <end position="73"/>
    </location>
</feature>
<gene>
    <name evidence="2" type="ORF">I302_01674</name>
    <name evidence="3" type="ORF">I302_102978</name>
</gene>
<feature type="region of interest" description="Disordered" evidence="1">
    <location>
        <begin position="1"/>
        <end position="23"/>
    </location>
</feature>
<reference evidence="2" key="3">
    <citation type="submission" date="2014-01" db="EMBL/GenBank/DDBJ databases">
        <title>Evolution of pathogenesis and genome organization in the Tremellales.</title>
        <authorList>
            <person name="Cuomo C."/>
            <person name="Litvintseva A."/>
            <person name="Heitman J."/>
            <person name="Chen Y."/>
            <person name="Sun S."/>
            <person name="Springer D."/>
            <person name="Dromer F."/>
            <person name="Young S."/>
            <person name="Zeng Q."/>
            <person name="Chapman S."/>
            <person name="Gujja S."/>
            <person name="Saif S."/>
            <person name="Birren B."/>
        </authorList>
    </citation>
    <scope>NUCLEOTIDE SEQUENCE</scope>
    <source>
        <strain evidence="2">CBS 10118</strain>
    </source>
</reference>
<dbReference type="EMBL" id="CP144541">
    <property type="protein sequence ID" value="WVW80987.1"/>
    <property type="molecule type" value="Genomic_DNA"/>
</dbReference>
<dbReference type="EMBL" id="KI894018">
    <property type="protein sequence ID" value="OCF30155.1"/>
    <property type="molecule type" value="Genomic_DNA"/>
</dbReference>
<protein>
    <submittedName>
        <fullName evidence="2">Uncharacterized protein</fullName>
    </submittedName>
</protein>
<dbReference type="AlphaFoldDB" id="A0A1B9GGQ9"/>
<feature type="compositionally biased region" description="Low complexity" evidence="1">
    <location>
        <begin position="54"/>
        <end position="72"/>
    </location>
</feature>
<sequence length="119" mass="13435">MSDSSRIEMSEEKGTNESEHFEDHFVFNEEEFLSGRNPQLYSVDIDSVGHQSDQTRTSSQPAAAASTQTNTAKPTVRDTYTDLLAKREKTLDSYESERKSLGRTVSRKTLFTPLYGEGF</sequence>
<evidence type="ECO:0000256" key="1">
    <source>
        <dbReference type="SAM" id="MobiDB-lite"/>
    </source>
</evidence>
<organism evidence="2">
    <name type="scientific">Kwoniella bestiolae CBS 10118</name>
    <dbReference type="NCBI Taxonomy" id="1296100"/>
    <lineage>
        <taxon>Eukaryota</taxon>
        <taxon>Fungi</taxon>
        <taxon>Dikarya</taxon>
        <taxon>Basidiomycota</taxon>
        <taxon>Agaricomycotina</taxon>
        <taxon>Tremellomycetes</taxon>
        <taxon>Tremellales</taxon>
        <taxon>Cryptococcaceae</taxon>
        <taxon>Kwoniella</taxon>
    </lineage>
</organism>
<reference evidence="2" key="1">
    <citation type="submission" date="2013-07" db="EMBL/GenBank/DDBJ databases">
        <title>The Genome Sequence of Cryptococcus bestiolae CBS10118.</title>
        <authorList>
            <consortium name="The Broad Institute Genome Sequencing Platform"/>
            <person name="Cuomo C."/>
            <person name="Litvintseva A."/>
            <person name="Chen Y."/>
            <person name="Heitman J."/>
            <person name="Sun S."/>
            <person name="Springer D."/>
            <person name="Dromer F."/>
            <person name="Young S.K."/>
            <person name="Zeng Q."/>
            <person name="Gargeya S."/>
            <person name="Fitzgerald M."/>
            <person name="Abouelleil A."/>
            <person name="Alvarado L."/>
            <person name="Berlin A.M."/>
            <person name="Chapman S.B."/>
            <person name="Dewar J."/>
            <person name="Goldberg J."/>
            <person name="Griggs A."/>
            <person name="Gujja S."/>
            <person name="Hansen M."/>
            <person name="Howarth C."/>
            <person name="Imamovic A."/>
            <person name="Larimer J."/>
            <person name="McCowan C."/>
            <person name="Murphy C."/>
            <person name="Pearson M."/>
            <person name="Priest M."/>
            <person name="Roberts A."/>
            <person name="Saif S."/>
            <person name="Shea T."/>
            <person name="Sykes S."/>
            <person name="Wortman J."/>
            <person name="Nusbaum C."/>
            <person name="Birren B."/>
        </authorList>
    </citation>
    <scope>NUCLEOTIDE SEQUENCE [LARGE SCALE GENOMIC DNA]</scope>
    <source>
        <strain evidence="2">CBS 10118</strain>
    </source>
</reference>
<proteinExistence type="predicted"/>
<evidence type="ECO:0000313" key="2">
    <source>
        <dbReference type="EMBL" id="OCF30155.1"/>
    </source>
</evidence>
<accession>A0A1B9GGQ9</accession>
<reference evidence="3" key="2">
    <citation type="submission" date="2013-07" db="EMBL/GenBank/DDBJ databases">
        <authorList>
            <consortium name="The Broad Institute Genome Sequencing Platform"/>
            <person name="Cuomo C."/>
            <person name="Litvintseva A."/>
            <person name="Chen Y."/>
            <person name="Heitman J."/>
            <person name="Sun S."/>
            <person name="Springer D."/>
            <person name="Dromer F."/>
            <person name="Young S.K."/>
            <person name="Zeng Q."/>
            <person name="Gargeya S."/>
            <person name="Fitzgerald M."/>
            <person name="Abouelleil A."/>
            <person name="Alvarado L."/>
            <person name="Berlin A.M."/>
            <person name="Chapman S.B."/>
            <person name="Dewar J."/>
            <person name="Goldberg J."/>
            <person name="Griggs A."/>
            <person name="Gujja S."/>
            <person name="Hansen M."/>
            <person name="Howarth C."/>
            <person name="Imamovic A."/>
            <person name="Larimer J."/>
            <person name="McCowan C."/>
            <person name="Murphy C."/>
            <person name="Pearson M."/>
            <person name="Priest M."/>
            <person name="Roberts A."/>
            <person name="Saif S."/>
            <person name="Shea T."/>
            <person name="Sykes S."/>
            <person name="Wortman J."/>
            <person name="Nusbaum C."/>
            <person name="Birren B."/>
        </authorList>
    </citation>
    <scope>NUCLEOTIDE SEQUENCE</scope>
    <source>
        <strain evidence="3">CBS 10118</strain>
    </source>
</reference>
<keyword evidence="4" id="KW-1185">Reference proteome</keyword>
<dbReference type="RefSeq" id="XP_019051225.1">
    <property type="nucleotide sequence ID" value="XM_019188347.1"/>
</dbReference>
<reference evidence="3" key="4">
    <citation type="submission" date="2024-02" db="EMBL/GenBank/DDBJ databases">
        <title>Comparative genomics of Cryptococcus and Kwoniella reveals pathogenesis evolution and contrasting modes of karyotype evolution via chromosome fusion or intercentromeric recombination.</title>
        <authorList>
            <person name="Coelho M.A."/>
            <person name="David-Palma M."/>
            <person name="Shea T."/>
            <person name="Bowers K."/>
            <person name="McGinley-Smith S."/>
            <person name="Mohammad A.W."/>
            <person name="Gnirke A."/>
            <person name="Yurkov A.M."/>
            <person name="Nowrousian M."/>
            <person name="Sun S."/>
            <person name="Cuomo C.A."/>
            <person name="Heitman J."/>
        </authorList>
    </citation>
    <scope>NUCLEOTIDE SEQUENCE</scope>
    <source>
        <strain evidence="3">CBS 10118</strain>
    </source>
</reference>
<dbReference type="VEuPathDB" id="FungiDB:I302_01674"/>
<dbReference type="Proteomes" id="UP000092730">
    <property type="component" value="Chromosome 1"/>
</dbReference>
<evidence type="ECO:0000313" key="4">
    <source>
        <dbReference type="Proteomes" id="UP000092730"/>
    </source>
</evidence>
<dbReference type="GeneID" id="30206073"/>